<keyword evidence="3" id="KW-1015">Disulfide bond</keyword>
<dbReference type="OrthoDB" id="9988752at2759"/>
<dbReference type="GO" id="GO:0007411">
    <property type="term" value="P:axon guidance"/>
    <property type="evidence" value="ECO:0007669"/>
    <property type="project" value="TreeGrafter"/>
</dbReference>
<dbReference type="GO" id="GO:0005886">
    <property type="term" value="C:plasma membrane"/>
    <property type="evidence" value="ECO:0007669"/>
    <property type="project" value="TreeGrafter"/>
</dbReference>
<comment type="caution">
    <text evidence="10">The sequence shown here is derived from an EMBL/GenBank/DDBJ whole genome shotgun (WGS) entry which is preliminary data.</text>
</comment>
<feature type="region of interest" description="Disordered" evidence="6">
    <location>
        <begin position="637"/>
        <end position="662"/>
    </location>
</feature>
<keyword evidence="4" id="KW-0325">Glycoprotein</keyword>
<dbReference type="Pfam" id="PF01437">
    <property type="entry name" value="PSI"/>
    <property type="match status" value="1"/>
</dbReference>
<keyword evidence="7" id="KW-1133">Transmembrane helix</keyword>
<keyword evidence="11" id="KW-1185">Reference proteome</keyword>
<dbReference type="InterPro" id="IPR027231">
    <property type="entry name" value="Semaphorin"/>
</dbReference>
<feature type="domain" description="Sema" evidence="9">
    <location>
        <begin position="22"/>
        <end position="482"/>
    </location>
</feature>
<feature type="transmembrane region" description="Helical" evidence="7">
    <location>
        <begin position="776"/>
        <end position="798"/>
    </location>
</feature>
<gene>
    <name evidence="10" type="ORF">MATL_G00129670</name>
</gene>
<dbReference type="PROSITE" id="PS51004">
    <property type="entry name" value="SEMA"/>
    <property type="match status" value="1"/>
</dbReference>
<dbReference type="Proteomes" id="UP001046870">
    <property type="component" value="Chromosome 10"/>
</dbReference>
<dbReference type="GO" id="GO:0030215">
    <property type="term" value="F:semaphorin receptor binding"/>
    <property type="evidence" value="ECO:0007669"/>
    <property type="project" value="InterPro"/>
</dbReference>
<evidence type="ECO:0000256" key="7">
    <source>
        <dbReference type="SAM" id="Phobius"/>
    </source>
</evidence>
<comment type="caution">
    <text evidence="5">Lacks conserved residue(s) required for the propagation of feature annotation.</text>
</comment>
<dbReference type="AlphaFoldDB" id="A0A9D3T4K6"/>
<dbReference type="Gene3D" id="2.130.10.10">
    <property type="entry name" value="YVTN repeat-like/Quinoprotein amine dehydrogenase"/>
    <property type="match status" value="1"/>
</dbReference>
<keyword evidence="8" id="KW-0732">Signal</keyword>
<sequence length="858" mass="94854">MVSWAQAWHALVLLGLLETSQALLLARTSFVIDGPGRSLTHFNDPDVENTTTLLLSDDGTTLYVGARDSVLSLDVSQPGVMEMRSKLDWSPSTLDLSTCTMKGKSEVDCHNYVRVLQFLNSTHLYACGTFAFSPSCTYTTLSLTGRFSTRKGHGHCPFDPYQRNTAIAVDGEVYTGTVANYLGTNPVISRHLSKGNRADLKSEDFMGWLEDPTFVSSTFIPSEEKVYFFFSEVGREYEFIDKYTVSRIAQVCTSDVGGERILQKRWTTFVKAQLLCQAESELPFNVIQDIVTLPPPEGVSPDETLFYGVFSSQWTMNSGLSAVCMFRLGDIKKVFAGNYKVLNRDTLRWRTQGRVQEKLATPGKCGLHNASDTTLGFVKENFLADQSVKPVGPGPAMVSPDQRYSRIVAQETQAANGKSFTVLFLLTESGFLHKTVLLDKGPHIIEEIQVFKQPQSVKNMLLSISKDVVFLGSSEGVFQVPVSNCSFYWSCAECVLARDPFCAWDPARSACADVSTIPSGAAQDVEAGNVAETCKDFQRGRAGPAHIKAPTEKQINVQLNAVVHLQCPRASRLASLHWEGPNGSLHQSTYLQPGDGSLHFLATPLTLGTYSCVAVENGHVQTLAIFSVRQTAVPRSISHKPAQIQPTTAKEWSPETRSGRKEVTEIEVVTEREWEETETDGVTEKEGKVTEIEAVTETTTVADMKAETERDGEKTEINRETEGEITEMMPDPDPTKHIIFFPINETISAQKDNGIFTSVDHRHDPVSEFRSYYSELVAVSFLLAVCLCILLAGGLYMWRQRGCVKTTLQDWSRRDTEAASPQEQDLLSTDQTTCCVLKQSEQVLSKPSADNITPMASN</sequence>
<protein>
    <recommendedName>
        <fullName evidence="9">Sema domain-containing protein</fullName>
    </recommendedName>
</protein>
<evidence type="ECO:0000256" key="3">
    <source>
        <dbReference type="ARBA" id="ARBA00023157"/>
    </source>
</evidence>
<organism evidence="10 11">
    <name type="scientific">Megalops atlanticus</name>
    <name type="common">Tarpon</name>
    <name type="synonym">Clupea gigantea</name>
    <dbReference type="NCBI Taxonomy" id="7932"/>
    <lineage>
        <taxon>Eukaryota</taxon>
        <taxon>Metazoa</taxon>
        <taxon>Chordata</taxon>
        <taxon>Craniata</taxon>
        <taxon>Vertebrata</taxon>
        <taxon>Euteleostomi</taxon>
        <taxon>Actinopterygii</taxon>
        <taxon>Neopterygii</taxon>
        <taxon>Teleostei</taxon>
        <taxon>Elopiformes</taxon>
        <taxon>Megalopidae</taxon>
        <taxon>Megalops</taxon>
    </lineage>
</organism>
<dbReference type="SMART" id="SM00423">
    <property type="entry name" value="PSI"/>
    <property type="match status" value="1"/>
</dbReference>
<feature type="chain" id="PRO_5038669923" description="Sema domain-containing protein" evidence="8">
    <location>
        <begin position="23"/>
        <end position="858"/>
    </location>
</feature>
<dbReference type="GO" id="GO:0001755">
    <property type="term" value="P:neural crest cell migration"/>
    <property type="evidence" value="ECO:0007669"/>
    <property type="project" value="TreeGrafter"/>
</dbReference>
<evidence type="ECO:0000256" key="1">
    <source>
        <dbReference type="ARBA" id="ARBA00004370"/>
    </source>
</evidence>
<dbReference type="GO" id="GO:0030335">
    <property type="term" value="P:positive regulation of cell migration"/>
    <property type="evidence" value="ECO:0007669"/>
    <property type="project" value="TreeGrafter"/>
</dbReference>
<feature type="signal peptide" evidence="8">
    <location>
        <begin position="1"/>
        <end position="22"/>
    </location>
</feature>
<evidence type="ECO:0000256" key="6">
    <source>
        <dbReference type="SAM" id="MobiDB-lite"/>
    </source>
</evidence>
<name>A0A9D3T4K6_MEGAT</name>
<evidence type="ECO:0000256" key="8">
    <source>
        <dbReference type="SAM" id="SignalP"/>
    </source>
</evidence>
<dbReference type="SUPFAM" id="SSF101912">
    <property type="entry name" value="Sema domain"/>
    <property type="match status" value="1"/>
</dbReference>
<dbReference type="Gene3D" id="3.30.1680.10">
    <property type="entry name" value="ligand-binding face of the semaphorins, domain 2"/>
    <property type="match status" value="1"/>
</dbReference>
<evidence type="ECO:0000256" key="4">
    <source>
        <dbReference type="ARBA" id="ARBA00023180"/>
    </source>
</evidence>
<dbReference type="EMBL" id="JAFDVH010000010">
    <property type="protein sequence ID" value="KAG7469506.1"/>
    <property type="molecule type" value="Genomic_DNA"/>
</dbReference>
<evidence type="ECO:0000259" key="9">
    <source>
        <dbReference type="PROSITE" id="PS51004"/>
    </source>
</evidence>
<evidence type="ECO:0000256" key="2">
    <source>
        <dbReference type="ARBA" id="ARBA00023136"/>
    </source>
</evidence>
<dbReference type="GO" id="GO:0071526">
    <property type="term" value="P:semaphorin-plexin signaling pathway"/>
    <property type="evidence" value="ECO:0007669"/>
    <property type="project" value="TreeGrafter"/>
</dbReference>
<dbReference type="InterPro" id="IPR001627">
    <property type="entry name" value="Semap_dom"/>
</dbReference>
<dbReference type="InterPro" id="IPR036352">
    <property type="entry name" value="Semap_dom_sf"/>
</dbReference>
<comment type="subcellular location">
    <subcellularLocation>
        <location evidence="1">Membrane</location>
    </subcellularLocation>
</comment>
<dbReference type="SMART" id="SM00630">
    <property type="entry name" value="Sema"/>
    <property type="match status" value="1"/>
</dbReference>
<dbReference type="FunFam" id="2.130.10.10:FF:000257">
    <property type="entry name" value="semaphorin-4A isoform X2"/>
    <property type="match status" value="1"/>
</dbReference>
<dbReference type="PANTHER" id="PTHR11036:SF145">
    <property type="entry name" value="SEMAPHORIN-4A ISOFORM X1-RELATED"/>
    <property type="match status" value="1"/>
</dbReference>
<dbReference type="InterPro" id="IPR015943">
    <property type="entry name" value="WD40/YVTN_repeat-like_dom_sf"/>
</dbReference>
<dbReference type="GO" id="GO:0045499">
    <property type="term" value="F:chemorepellent activity"/>
    <property type="evidence" value="ECO:0007669"/>
    <property type="project" value="TreeGrafter"/>
</dbReference>
<feature type="compositionally biased region" description="Basic and acidic residues" evidence="6">
    <location>
        <begin position="652"/>
        <end position="662"/>
    </location>
</feature>
<keyword evidence="7" id="KW-0812">Transmembrane</keyword>
<evidence type="ECO:0000313" key="10">
    <source>
        <dbReference type="EMBL" id="KAG7469506.1"/>
    </source>
</evidence>
<dbReference type="InterPro" id="IPR016201">
    <property type="entry name" value="PSI"/>
</dbReference>
<dbReference type="InterPro" id="IPR002165">
    <property type="entry name" value="Plexin_repeat"/>
</dbReference>
<evidence type="ECO:0000313" key="11">
    <source>
        <dbReference type="Proteomes" id="UP001046870"/>
    </source>
</evidence>
<dbReference type="PANTHER" id="PTHR11036">
    <property type="entry name" value="SEMAPHORIN"/>
    <property type="match status" value="1"/>
</dbReference>
<dbReference type="Pfam" id="PF01403">
    <property type="entry name" value="Sema"/>
    <property type="match status" value="1"/>
</dbReference>
<keyword evidence="2 7" id="KW-0472">Membrane</keyword>
<reference evidence="10" key="1">
    <citation type="submission" date="2021-01" db="EMBL/GenBank/DDBJ databases">
        <authorList>
            <person name="Zahm M."/>
            <person name="Roques C."/>
            <person name="Cabau C."/>
            <person name="Klopp C."/>
            <person name="Donnadieu C."/>
            <person name="Jouanno E."/>
            <person name="Lampietro C."/>
            <person name="Louis A."/>
            <person name="Herpin A."/>
            <person name="Echchiki A."/>
            <person name="Berthelot C."/>
            <person name="Parey E."/>
            <person name="Roest-Crollius H."/>
            <person name="Braasch I."/>
            <person name="Postlethwait J."/>
            <person name="Bobe J."/>
            <person name="Montfort J."/>
            <person name="Bouchez O."/>
            <person name="Begum T."/>
            <person name="Mejri S."/>
            <person name="Adams A."/>
            <person name="Chen W.-J."/>
            <person name="Guiguen Y."/>
        </authorList>
    </citation>
    <scope>NUCLEOTIDE SEQUENCE</scope>
    <source>
        <strain evidence="10">YG-15Mar2019-1</strain>
        <tissue evidence="10">Brain</tissue>
    </source>
</reference>
<accession>A0A9D3T4K6</accession>
<dbReference type="SUPFAM" id="SSF103575">
    <property type="entry name" value="Plexin repeat"/>
    <property type="match status" value="1"/>
</dbReference>
<proteinExistence type="predicted"/>
<evidence type="ECO:0000256" key="5">
    <source>
        <dbReference type="PROSITE-ProRule" id="PRU00352"/>
    </source>
</evidence>